<reference evidence="14 15" key="1">
    <citation type="submission" date="2024-03" db="EMBL/GenBank/DDBJ databases">
        <authorList>
            <person name="Martinez-Hernandez J."/>
        </authorList>
    </citation>
    <scope>NUCLEOTIDE SEQUENCE [LARGE SCALE GENOMIC DNA]</scope>
</reference>
<keyword evidence="7 12" id="KW-0063">Aspartyl esterase</keyword>
<comment type="function">
    <text evidence="10">Acts in the modification of cell walls via demethylesterification of cell wall pectin.</text>
</comment>
<comment type="subcellular location">
    <subcellularLocation>
        <location evidence="1">Secreted</location>
        <location evidence="1">Cell wall</location>
    </subcellularLocation>
</comment>
<dbReference type="Gene3D" id="2.160.20.10">
    <property type="entry name" value="Single-stranded right-handed beta-helix, Pectin lyase-like"/>
    <property type="match status" value="1"/>
</dbReference>
<feature type="chain" id="PRO_5043100741" description="Pectinesterase" evidence="12">
    <location>
        <begin position="24"/>
        <end position="339"/>
    </location>
</feature>
<evidence type="ECO:0000256" key="5">
    <source>
        <dbReference type="ARBA" id="ARBA00022512"/>
    </source>
</evidence>
<dbReference type="InterPro" id="IPR033131">
    <property type="entry name" value="Pectinesterase_Asp_AS"/>
</dbReference>
<dbReference type="GO" id="GO:0042545">
    <property type="term" value="P:cell wall modification"/>
    <property type="evidence" value="ECO:0007669"/>
    <property type="project" value="UniProtKB-UniRule"/>
</dbReference>
<dbReference type="EMBL" id="CAXHTB010000008">
    <property type="protein sequence ID" value="CAL0311158.1"/>
    <property type="molecule type" value="Genomic_DNA"/>
</dbReference>
<evidence type="ECO:0000313" key="14">
    <source>
        <dbReference type="EMBL" id="CAL0311158.1"/>
    </source>
</evidence>
<dbReference type="InterPro" id="IPR012334">
    <property type="entry name" value="Pectin_lyas_fold"/>
</dbReference>
<keyword evidence="15" id="KW-1185">Reference proteome</keyword>
<keyword evidence="12" id="KW-0732">Signal</keyword>
<dbReference type="Proteomes" id="UP001497480">
    <property type="component" value="Unassembled WGS sequence"/>
</dbReference>
<dbReference type="PANTHER" id="PTHR31321">
    <property type="entry name" value="ACYL-COA THIOESTER HYDROLASE YBHC-RELATED"/>
    <property type="match status" value="1"/>
</dbReference>
<protein>
    <recommendedName>
        <fullName evidence="4 12">Pectinesterase</fullName>
        <ecNumber evidence="4 12">3.1.1.11</ecNumber>
    </recommendedName>
</protein>
<evidence type="ECO:0000256" key="8">
    <source>
        <dbReference type="ARBA" id="ARBA00023180"/>
    </source>
</evidence>
<evidence type="ECO:0000256" key="4">
    <source>
        <dbReference type="ARBA" id="ARBA00013229"/>
    </source>
</evidence>
<dbReference type="Pfam" id="PF01095">
    <property type="entry name" value="Pectinesterase"/>
    <property type="match status" value="1"/>
</dbReference>
<comment type="pathway">
    <text evidence="2 12">Glycan metabolism; pectin degradation; 2-dehydro-3-deoxy-D-gluconate from pectin: step 1/5.</text>
</comment>
<dbReference type="EC" id="3.1.1.11" evidence="4 12"/>
<evidence type="ECO:0000313" key="15">
    <source>
        <dbReference type="Proteomes" id="UP001497480"/>
    </source>
</evidence>
<dbReference type="GO" id="GO:0030599">
    <property type="term" value="F:pectinesterase activity"/>
    <property type="evidence" value="ECO:0007669"/>
    <property type="project" value="UniProtKB-UniRule"/>
</dbReference>
<comment type="caution">
    <text evidence="14">The sequence shown here is derived from an EMBL/GenBank/DDBJ whole genome shotgun (WGS) entry which is preliminary data.</text>
</comment>
<proteinExistence type="inferred from homology"/>
<evidence type="ECO:0000256" key="9">
    <source>
        <dbReference type="ARBA" id="ARBA00047928"/>
    </source>
</evidence>
<dbReference type="AlphaFoldDB" id="A0AAV1WPD9"/>
<evidence type="ECO:0000256" key="2">
    <source>
        <dbReference type="ARBA" id="ARBA00005184"/>
    </source>
</evidence>
<keyword evidence="8" id="KW-0325">Glycoprotein</keyword>
<evidence type="ECO:0000256" key="3">
    <source>
        <dbReference type="ARBA" id="ARBA00008891"/>
    </source>
</evidence>
<dbReference type="PANTHER" id="PTHR31321:SF134">
    <property type="entry name" value="PECTINESTERASE"/>
    <property type="match status" value="1"/>
</dbReference>
<evidence type="ECO:0000256" key="12">
    <source>
        <dbReference type="RuleBase" id="RU000589"/>
    </source>
</evidence>
<organism evidence="14 15">
    <name type="scientific">Lupinus luteus</name>
    <name type="common">European yellow lupine</name>
    <dbReference type="NCBI Taxonomy" id="3873"/>
    <lineage>
        <taxon>Eukaryota</taxon>
        <taxon>Viridiplantae</taxon>
        <taxon>Streptophyta</taxon>
        <taxon>Embryophyta</taxon>
        <taxon>Tracheophyta</taxon>
        <taxon>Spermatophyta</taxon>
        <taxon>Magnoliopsida</taxon>
        <taxon>eudicotyledons</taxon>
        <taxon>Gunneridae</taxon>
        <taxon>Pentapetalae</taxon>
        <taxon>rosids</taxon>
        <taxon>fabids</taxon>
        <taxon>Fabales</taxon>
        <taxon>Fabaceae</taxon>
        <taxon>Papilionoideae</taxon>
        <taxon>50 kb inversion clade</taxon>
        <taxon>genistoids sensu lato</taxon>
        <taxon>core genistoids</taxon>
        <taxon>Genisteae</taxon>
        <taxon>Lupinus</taxon>
    </lineage>
</organism>
<dbReference type="GO" id="GO:0045490">
    <property type="term" value="P:pectin catabolic process"/>
    <property type="evidence" value="ECO:0007669"/>
    <property type="project" value="UniProtKB-UniRule"/>
</dbReference>
<comment type="similarity">
    <text evidence="3">Belongs to the pectinesterase family.</text>
</comment>
<name>A0AAV1WPD9_LUPLU</name>
<dbReference type="FunFam" id="2.160.20.10:FF:000013">
    <property type="entry name" value="Pectinesterase"/>
    <property type="match status" value="1"/>
</dbReference>
<sequence length="339" mass="37988">MHFPKFFTIIFILQVLAFSFCESDQCAKPHKTIQVGQSEDEEFKTIQSAIDTVPSGNSRWIRIQISAGVYEEKVKIGTNKRCIFLEGAGRNSTTIQWGDSGTGHHTATAEINGENTFVKGITFENTHNIRDDSKVNPSVAVRVHADKCAFVECGFIGVQDTLFDSFGRHYYHNCYIQGSTDFIFGRGQSIFEDCELYFSNGLRPTQMDGVITANERKSEDDPSAFVFKKCTINGKGAKTNLGRALRPGHPRVIIANSYFSDVIKSQGWGEKDFFKGHEANITFVEEGCTGPGSNLKGRVPWINKLQKSEINKFLDISFIDNDGWIANLPVDIQNKHYLK</sequence>
<feature type="signal peptide" evidence="12">
    <location>
        <begin position="1"/>
        <end position="23"/>
    </location>
</feature>
<evidence type="ECO:0000256" key="10">
    <source>
        <dbReference type="ARBA" id="ARBA00057335"/>
    </source>
</evidence>
<dbReference type="PROSITE" id="PS00503">
    <property type="entry name" value="PECTINESTERASE_2"/>
    <property type="match status" value="1"/>
</dbReference>
<evidence type="ECO:0000259" key="13">
    <source>
        <dbReference type="Pfam" id="PF01095"/>
    </source>
</evidence>
<evidence type="ECO:0000256" key="1">
    <source>
        <dbReference type="ARBA" id="ARBA00004191"/>
    </source>
</evidence>
<dbReference type="InterPro" id="IPR000070">
    <property type="entry name" value="Pectinesterase_cat"/>
</dbReference>
<feature type="domain" description="Pectinesterase catalytic" evidence="13">
    <location>
        <begin position="33"/>
        <end position="321"/>
    </location>
</feature>
<gene>
    <name evidence="14" type="ORF">LLUT_LOCUS12218</name>
</gene>
<evidence type="ECO:0000256" key="7">
    <source>
        <dbReference type="ARBA" id="ARBA00023085"/>
    </source>
</evidence>
<feature type="active site" evidence="11">
    <location>
        <position position="181"/>
    </location>
</feature>
<keyword evidence="5" id="KW-0134">Cell wall</keyword>
<comment type="catalytic activity">
    <reaction evidence="9 12">
        <text>[(1-&gt;4)-alpha-D-galacturonosyl methyl ester](n) + n H2O = [(1-&gt;4)-alpha-D-galacturonosyl](n) + n methanol + n H(+)</text>
        <dbReference type="Rhea" id="RHEA:22380"/>
        <dbReference type="Rhea" id="RHEA-COMP:14570"/>
        <dbReference type="Rhea" id="RHEA-COMP:14573"/>
        <dbReference type="ChEBI" id="CHEBI:15377"/>
        <dbReference type="ChEBI" id="CHEBI:15378"/>
        <dbReference type="ChEBI" id="CHEBI:17790"/>
        <dbReference type="ChEBI" id="CHEBI:140522"/>
        <dbReference type="ChEBI" id="CHEBI:140523"/>
        <dbReference type="EC" id="3.1.1.11"/>
    </reaction>
</comment>
<accession>A0AAV1WPD9</accession>
<dbReference type="SUPFAM" id="SSF51126">
    <property type="entry name" value="Pectin lyase-like"/>
    <property type="match status" value="1"/>
</dbReference>
<evidence type="ECO:0000256" key="11">
    <source>
        <dbReference type="PROSITE-ProRule" id="PRU10040"/>
    </source>
</evidence>
<evidence type="ECO:0000256" key="6">
    <source>
        <dbReference type="ARBA" id="ARBA00022801"/>
    </source>
</evidence>
<dbReference type="InterPro" id="IPR011050">
    <property type="entry name" value="Pectin_lyase_fold/virulence"/>
</dbReference>
<keyword evidence="5" id="KW-0964">Secreted</keyword>
<keyword evidence="6 12" id="KW-0378">Hydrolase</keyword>